<dbReference type="AlphaFoldDB" id="A0A0G4JTG9"/>
<name>A0A0G4JTG9_9GAMM</name>
<evidence type="ECO:0000313" key="1">
    <source>
        <dbReference type="EMBL" id="CPR15674.1"/>
    </source>
</evidence>
<organism evidence="1 2">
    <name type="scientific">Brenneria goodwinii</name>
    <dbReference type="NCBI Taxonomy" id="1109412"/>
    <lineage>
        <taxon>Bacteria</taxon>
        <taxon>Pseudomonadati</taxon>
        <taxon>Pseudomonadota</taxon>
        <taxon>Gammaproteobacteria</taxon>
        <taxon>Enterobacterales</taxon>
        <taxon>Pectobacteriaceae</taxon>
        <taxon>Brenneria</taxon>
    </lineage>
</organism>
<protein>
    <submittedName>
        <fullName evidence="1">Uncharacterized protein</fullName>
    </submittedName>
</protein>
<reference evidence="2" key="1">
    <citation type="submission" date="2015-01" db="EMBL/GenBank/DDBJ databases">
        <authorList>
            <person name="Paterson Steve"/>
        </authorList>
    </citation>
    <scope>NUCLEOTIDE SEQUENCE [LARGE SCALE GENOMIC DNA]</scope>
    <source>
        <strain evidence="2">OBR1</strain>
    </source>
</reference>
<keyword evidence="2" id="KW-1185">Reference proteome</keyword>
<dbReference type="Proteomes" id="UP000044377">
    <property type="component" value="Unassembled WGS sequence"/>
</dbReference>
<proteinExistence type="predicted"/>
<gene>
    <name evidence="1" type="ORF">BN1221_01650</name>
</gene>
<accession>A0A0G4JTG9</accession>
<sequence length="40" mass="4538">MAHHNQVRVKFGYTAASNDLSVCDNRALIGEFCMKSDNFF</sequence>
<dbReference type="STRING" id="1109412.BN1221_01650"/>
<evidence type="ECO:0000313" key="2">
    <source>
        <dbReference type="Proteomes" id="UP000044377"/>
    </source>
</evidence>
<dbReference type="EMBL" id="CGIG01000001">
    <property type="protein sequence ID" value="CPR15674.1"/>
    <property type="molecule type" value="Genomic_DNA"/>
</dbReference>